<dbReference type="AlphaFoldDB" id="A0A1B8QEJ9"/>
<evidence type="ECO:0000256" key="6">
    <source>
        <dbReference type="ARBA" id="ARBA00022448"/>
    </source>
</evidence>
<evidence type="ECO:0000256" key="12">
    <source>
        <dbReference type="ARBA" id="ARBA00023310"/>
    </source>
</evidence>
<evidence type="ECO:0000256" key="2">
    <source>
        <dbReference type="ARBA" id="ARBA00004202"/>
    </source>
</evidence>
<dbReference type="GO" id="GO:0046933">
    <property type="term" value="F:proton-transporting ATP synthase activity, rotational mechanism"/>
    <property type="evidence" value="ECO:0007669"/>
    <property type="project" value="UniProtKB-UniRule"/>
</dbReference>
<comment type="subunit">
    <text evidence="4 15 16">F-type ATPases have 2 components, CF(1) - the catalytic core - and CF(0) - the membrane proton channel. CF(1) has five subunits: alpha(3), beta(3), gamma(1), delta(1), epsilon(1). CF(0) has three main subunits: a, b and c.</text>
</comment>
<dbReference type="InterPro" id="IPR020547">
    <property type="entry name" value="ATP_synth_F1_esu_C"/>
</dbReference>
<dbReference type="NCBIfam" id="TIGR01216">
    <property type="entry name" value="ATP_synt_epsi"/>
    <property type="match status" value="1"/>
</dbReference>
<comment type="function">
    <text evidence="1 15">Produces ATP from ADP in the presence of a proton gradient across the membrane.</text>
</comment>
<keyword evidence="6 15" id="KW-0813">Transport</keyword>
<evidence type="ECO:0000256" key="5">
    <source>
        <dbReference type="ARBA" id="ARBA00014480"/>
    </source>
</evidence>
<protein>
    <recommendedName>
        <fullName evidence="5 15">ATP synthase epsilon chain</fullName>
    </recommendedName>
    <alternativeName>
        <fullName evidence="14 15">ATP synthase F1 sector epsilon subunit</fullName>
    </alternativeName>
    <alternativeName>
        <fullName evidence="13 15">F-ATPase epsilon subunit</fullName>
    </alternativeName>
</protein>
<proteinExistence type="inferred from homology"/>
<dbReference type="Pfam" id="PF00401">
    <property type="entry name" value="ATP-synt_DE"/>
    <property type="match status" value="1"/>
</dbReference>
<keyword evidence="10 15" id="KW-0472">Membrane</keyword>
<keyword evidence="9 15" id="KW-0406">Ion transport</keyword>
<dbReference type="SUPFAM" id="SSF46604">
    <property type="entry name" value="Epsilon subunit of F1F0-ATP synthase C-terminal domain"/>
    <property type="match status" value="1"/>
</dbReference>
<evidence type="ECO:0000256" key="11">
    <source>
        <dbReference type="ARBA" id="ARBA00023196"/>
    </source>
</evidence>
<evidence type="ECO:0000256" key="8">
    <source>
        <dbReference type="ARBA" id="ARBA00022781"/>
    </source>
</evidence>
<dbReference type="InterPro" id="IPR020546">
    <property type="entry name" value="ATP_synth_F1_dsu/esu_N"/>
</dbReference>
<keyword evidence="12 15" id="KW-0066">ATP synthesis</keyword>
<dbReference type="HAMAP" id="MF_00530">
    <property type="entry name" value="ATP_synth_epsil_bac"/>
    <property type="match status" value="1"/>
</dbReference>
<organism evidence="19 20">
    <name type="scientific">Faucicola atlantae</name>
    <dbReference type="NCBI Taxonomy" id="34059"/>
    <lineage>
        <taxon>Bacteria</taxon>
        <taxon>Pseudomonadati</taxon>
        <taxon>Pseudomonadota</taxon>
        <taxon>Gammaproteobacteria</taxon>
        <taxon>Moraxellales</taxon>
        <taxon>Moraxellaceae</taxon>
        <taxon>Faucicola</taxon>
    </lineage>
</organism>
<comment type="subcellular location">
    <subcellularLocation>
        <location evidence="2 15">Cell membrane</location>
        <topology evidence="2 15">Peripheral membrane protein</topology>
    </subcellularLocation>
</comment>
<evidence type="ECO:0000313" key="20">
    <source>
        <dbReference type="Proteomes" id="UP000092616"/>
    </source>
</evidence>
<dbReference type="GO" id="GO:0045259">
    <property type="term" value="C:proton-transporting ATP synthase complex"/>
    <property type="evidence" value="ECO:0007669"/>
    <property type="project" value="UniProtKB-KW"/>
</dbReference>
<dbReference type="SUPFAM" id="SSF51344">
    <property type="entry name" value="Epsilon subunit of F1F0-ATP synthase N-terminal domain"/>
    <property type="match status" value="1"/>
</dbReference>
<name>A0A1B8QEJ9_9GAMM</name>
<dbReference type="CDD" id="cd12152">
    <property type="entry name" value="F1-ATPase_delta"/>
    <property type="match status" value="1"/>
</dbReference>
<feature type="domain" description="ATP synthase F1 complex delta/epsilon subunit N-terminal" evidence="18">
    <location>
        <begin position="4"/>
        <end position="83"/>
    </location>
</feature>
<dbReference type="NCBIfam" id="NF001847">
    <property type="entry name" value="PRK00571.1-4"/>
    <property type="match status" value="1"/>
</dbReference>
<evidence type="ECO:0000256" key="4">
    <source>
        <dbReference type="ARBA" id="ARBA00011648"/>
    </source>
</evidence>
<evidence type="ECO:0000256" key="3">
    <source>
        <dbReference type="ARBA" id="ARBA00005712"/>
    </source>
</evidence>
<evidence type="ECO:0000256" key="13">
    <source>
        <dbReference type="ARBA" id="ARBA00030215"/>
    </source>
</evidence>
<evidence type="ECO:0000256" key="16">
    <source>
        <dbReference type="RuleBase" id="RU003656"/>
    </source>
</evidence>
<evidence type="ECO:0000259" key="18">
    <source>
        <dbReference type="Pfam" id="PF02823"/>
    </source>
</evidence>
<dbReference type="Gene3D" id="2.60.15.10">
    <property type="entry name" value="F0F1 ATP synthase delta/epsilon subunit, N-terminal"/>
    <property type="match status" value="1"/>
</dbReference>
<dbReference type="RefSeq" id="WP_067336863.1">
    <property type="nucleotide sequence ID" value="NZ_LZNA01000037.1"/>
</dbReference>
<dbReference type="PANTHER" id="PTHR13822:SF10">
    <property type="entry name" value="ATP SYNTHASE EPSILON CHAIN, CHLOROPLASTIC"/>
    <property type="match status" value="1"/>
</dbReference>
<dbReference type="FunFam" id="2.60.15.10:FF:000001">
    <property type="entry name" value="ATP synthase epsilon chain"/>
    <property type="match status" value="1"/>
</dbReference>
<keyword evidence="11 15" id="KW-0139">CF(1)</keyword>
<dbReference type="InterPro" id="IPR001469">
    <property type="entry name" value="ATP_synth_F1_dsu/esu"/>
</dbReference>
<evidence type="ECO:0000256" key="9">
    <source>
        <dbReference type="ARBA" id="ARBA00023065"/>
    </source>
</evidence>
<dbReference type="Gene3D" id="1.20.5.440">
    <property type="entry name" value="ATP synthase delta/epsilon subunit, C-terminal domain"/>
    <property type="match status" value="1"/>
</dbReference>
<accession>A0A1B8QEJ9</accession>
<keyword evidence="20" id="KW-1185">Reference proteome</keyword>
<dbReference type="InterPro" id="IPR036771">
    <property type="entry name" value="ATPsynth_dsu/esu_N"/>
</dbReference>
<dbReference type="EMBL" id="LZNA01000037">
    <property type="protein sequence ID" value="OBX80116.1"/>
    <property type="molecule type" value="Genomic_DNA"/>
</dbReference>
<comment type="caution">
    <text evidence="19">The sequence shown here is derived from an EMBL/GenBank/DDBJ whole genome shotgun (WGS) entry which is preliminary data.</text>
</comment>
<reference evidence="19 20" key="1">
    <citation type="submission" date="2016-06" db="EMBL/GenBank/DDBJ databases">
        <title>Draft genome of Moraxella atlantae CCUG 59586.</title>
        <authorList>
            <person name="Salva-Serra F."/>
            <person name="Engstrom-Jakobsson H."/>
            <person name="Thorell K."/>
            <person name="Gonzales-Siles L."/>
            <person name="Karlsson R."/>
            <person name="Boulund F."/>
            <person name="Engstrand L."/>
            <person name="Kristiansson E."/>
            <person name="Moore E."/>
        </authorList>
    </citation>
    <scope>NUCLEOTIDE SEQUENCE [LARGE SCALE GENOMIC DNA]</scope>
    <source>
        <strain evidence="19 20">CCUG 59586</strain>
    </source>
</reference>
<keyword evidence="7 15" id="KW-1003">Cell membrane</keyword>
<dbReference type="PANTHER" id="PTHR13822">
    <property type="entry name" value="ATP SYNTHASE DELTA/EPSILON CHAIN"/>
    <property type="match status" value="1"/>
</dbReference>
<evidence type="ECO:0000313" key="19">
    <source>
        <dbReference type="EMBL" id="OBX80116.1"/>
    </source>
</evidence>
<sequence length="138" mass="14877">MATLQCNVVSAKETIYSGDINMLVAAGIEGEIGILPGHIPFITLLKPGTLQITEPNGEIETVYVSGGILEVQPNIVTVLADTAIRAKDLDEAKIKEARRQAQELLQNQKANVDTTAALMALAESRAQLQTLQKIRNRA</sequence>
<dbReference type="Proteomes" id="UP000092616">
    <property type="component" value="Unassembled WGS sequence"/>
</dbReference>
<dbReference type="InterPro" id="IPR036794">
    <property type="entry name" value="ATP_F1_dsu/esu_C_sf"/>
</dbReference>
<evidence type="ECO:0000259" key="17">
    <source>
        <dbReference type="Pfam" id="PF00401"/>
    </source>
</evidence>
<evidence type="ECO:0000256" key="10">
    <source>
        <dbReference type="ARBA" id="ARBA00023136"/>
    </source>
</evidence>
<comment type="similarity">
    <text evidence="3 15 16">Belongs to the ATPase epsilon chain family.</text>
</comment>
<keyword evidence="8 15" id="KW-0375">Hydrogen ion transport</keyword>
<evidence type="ECO:0000256" key="15">
    <source>
        <dbReference type="HAMAP-Rule" id="MF_00530"/>
    </source>
</evidence>
<gene>
    <name evidence="15" type="primary">atpC</name>
    <name evidence="19" type="ORF">A9306_07630</name>
</gene>
<evidence type="ECO:0000256" key="7">
    <source>
        <dbReference type="ARBA" id="ARBA00022475"/>
    </source>
</evidence>
<evidence type="ECO:0000256" key="14">
    <source>
        <dbReference type="ARBA" id="ARBA00031795"/>
    </source>
</evidence>
<feature type="domain" description="ATP synthase epsilon subunit C-terminal" evidence="17">
    <location>
        <begin position="87"/>
        <end position="131"/>
    </location>
</feature>
<dbReference type="GO" id="GO:0005886">
    <property type="term" value="C:plasma membrane"/>
    <property type="evidence" value="ECO:0007669"/>
    <property type="project" value="UniProtKB-SubCell"/>
</dbReference>
<dbReference type="Pfam" id="PF02823">
    <property type="entry name" value="ATP-synt_DE_N"/>
    <property type="match status" value="1"/>
</dbReference>
<evidence type="ECO:0000256" key="1">
    <source>
        <dbReference type="ARBA" id="ARBA00003543"/>
    </source>
</evidence>
<dbReference type="GO" id="GO:0005524">
    <property type="term" value="F:ATP binding"/>
    <property type="evidence" value="ECO:0007669"/>
    <property type="project" value="UniProtKB-UniRule"/>
</dbReference>